<proteinExistence type="predicted"/>
<organism evidence="1">
    <name type="scientific">marine sediment metagenome</name>
    <dbReference type="NCBI Taxonomy" id="412755"/>
    <lineage>
        <taxon>unclassified sequences</taxon>
        <taxon>metagenomes</taxon>
        <taxon>ecological metagenomes</taxon>
    </lineage>
</organism>
<comment type="caution">
    <text evidence="1">The sequence shown here is derived from an EMBL/GenBank/DDBJ whole genome shotgun (WGS) entry which is preliminary data.</text>
</comment>
<dbReference type="AlphaFoldDB" id="A0A0F9E0H1"/>
<evidence type="ECO:0000313" key="1">
    <source>
        <dbReference type="EMBL" id="KKL67489.1"/>
    </source>
</evidence>
<accession>A0A0F9E0H1</accession>
<reference evidence="1" key="1">
    <citation type="journal article" date="2015" name="Nature">
        <title>Complex archaea that bridge the gap between prokaryotes and eukaryotes.</title>
        <authorList>
            <person name="Spang A."/>
            <person name="Saw J.H."/>
            <person name="Jorgensen S.L."/>
            <person name="Zaremba-Niedzwiedzka K."/>
            <person name="Martijn J."/>
            <person name="Lind A.E."/>
            <person name="van Eijk R."/>
            <person name="Schleper C."/>
            <person name="Guy L."/>
            <person name="Ettema T.J."/>
        </authorList>
    </citation>
    <scope>NUCLEOTIDE SEQUENCE</scope>
</reference>
<dbReference type="EMBL" id="LAZR01026842">
    <property type="protein sequence ID" value="KKL67489.1"/>
    <property type="molecule type" value="Genomic_DNA"/>
</dbReference>
<sequence length="347" mass="38868">MILNFPEVKIKWTGPDADGAVESGWTTDGRIRYTTRLIPAADYVDVEMTITNLSDRLWRDVFAFNCLNPTSAKLFQDWKLKRTYMSAHGRPMRMDGTKRVRGHMPTVGFYTHEQTPWGLESPFVRGFSAISPDRTDGSWIVTLSDPPGAYMAATTPDSLFLFDNLDRCCIHSAPSFGDIGPGESSTTVCRLYMAAGGLEGFLKRYRKDLTELAPRQKWARPKRPRIKLTPLPAPAKGKFGRLGFDVQAEWMNGPVTLRLPETLHSSLGLHFIDHNRRDMPPLSMLDPPPVWKLDKATGEIAYQCKTDRGVTFAARVRPYVFRAGSVLVGPDRQAEKPRVLLGVNALG</sequence>
<feature type="non-terminal residue" evidence="1">
    <location>
        <position position="347"/>
    </location>
</feature>
<gene>
    <name evidence="1" type="ORF">LCGC14_2134480</name>
</gene>
<protein>
    <submittedName>
        <fullName evidence="1">Uncharacterized protein</fullName>
    </submittedName>
</protein>
<name>A0A0F9E0H1_9ZZZZ</name>